<dbReference type="EMBL" id="PGOL01001305">
    <property type="protein sequence ID" value="PKI59310.1"/>
    <property type="molecule type" value="Genomic_DNA"/>
</dbReference>
<proteinExistence type="predicted"/>
<evidence type="ECO:0000313" key="2">
    <source>
        <dbReference type="EMBL" id="PKI59310.1"/>
    </source>
</evidence>
<keyword evidence="3" id="KW-1185">Reference proteome</keyword>
<comment type="caution">
    <text evidence="2">The sequence shown here is derived from an EMBL/GenBank/DDBJ whole genome shotgun (WGS) entry which is preliminary data.</text>
</comment>
<feature type="region of interest" description="Disordered" evidence="1">
    <location>
        <begin position="17"/>
        <end position="44"/>
    </location>
</feature>
<evidence type="ECO:0000256" key="1">
    <source>
        <dbReference type="SAM" id="MobiDB-lite"/>
    </source>
</evidence>
<feature type="region of interest" description="Disordered" evidence="1">
    <location>
        <begin position="66"/>
        <end position="101"/>
    </location>
</feature>
<name>A0A2I0JTT3_PUNGR</name>
<reference evidence="2 3" key="1">
    <citation type="submission" date="2017-11" db="EMBL/GenBank/DDBJ databases">
        <title>De-novo sequencing of pomegranate (Punica granatum L.) genome.</title>
        <authorList>
            <person name="Akparov Z."/>
            <person name="Amiraslanov A."/>
            <person name="Hajiyeva S."/>
            <person name="Abbasov M."/>
            <person name="Kaur K."/>
            <person name="Hamwieh A."/>
            <person name="Solovyev V."/>
            <person name="Salamov A."/>
            <person name="Braich B."/>
            <person name="Kosarev P."/>
            <person name="Mahmoud A."/>
            <person name="Hajiyev E."/>
            <person name="Babayeva S."/>
            <person name="Izzatullayeva V."/>
            <person name="Mammadov A."/>
            <person name="Mammadov A."/>
            <person name="Sharifova S."/>
            <person name="Ojaghi J."/>
            <person name="Eynullazada K."/>
            <person name="Bayramov B."/>
            <person name="Abdulazimova A."/>
            <person name="Shahmuradov I."/>
        </authorList>
    </citation>
    <scope>NUCLEOTIDE SEQUENCE [LARGE SCALE GENOMIC DNA]</scope>
    <source>
        <strain evidence="3">cv. AG2017</strain>
        <tissue evidence="2">Leaf</tissue>
    </source>
</reference>
<organism evidence="2 3">
    <name type="scientific">Punica granatum</name>
    <name type="common">Pomegranate</name>
    <dbReference type="NCBI Taxonomy" id="22663"/>
    <lineage>
        <taxon>Eukaryota</taxon>
        <taxon>Viridiplantae</taxon>
        <taxon>Streptophyta</taxon>
        <taxon>Embryophyta</taxon>
        <taxon>Tracheophyta</taxon>
        <taxon>Spermatophyta</taxon>
        <taxon>Magnoliopsida</taxon>
        <taxon>eudicotyledons</taxon>
        <taxon>Gunneridae</taxon>
        <taxon>Pentapetalae</taxon>
        <taxon>rosids</taxon>
        <taxon>malvids</taxon>
        <taxon>Myrtales</taxon>
        <taxon>Lythraceae</taxon>
        <taxon>Punica</taxon>
    </lineage>
</organism>
<dbReference type="AlphaFoldDB" id="A0A2I0JTT3"/>
<evidence type="ECO:0000313" key="3">
    <source>
        <dbReference type="Proteomes" id="UP000233551"/>
    </source>
</evidence>
<sequence length="160" mass="17263">MLGRKNLGRAAKENGWAGLGRASGSACSGPISGETERVRRQTGSGRLGWTELGRTDWTCVNRRKVGRARERGNRENRDFGDLRGRRGRGQPTSAARPARPCPNPFFLNAGGPGQPVGRVATPPPNQVRWQGWNLLMNLVIANLAVELGGGVELPVEAPYP</sequence>
<protein>
    <submittedName>
        <fullName evidence="2">Uncharacterized protein</fullName>
    </submittedName>
</protein>
<gene>
    <name evidence="2" type="ORF">CRG98_020302</name>
</gene>
<dbReference type="Proteomes" id="UP000233551">
    <property type="component" value="Unassembled WGS sequence"/>
</dbReference>
<accession>A0A2I0JTT3</accession>
<feature type="compositionally biased region" description="Basic and acidic residues" evidence="1">
    <location>
        <begin position="67"/>
        <end position="84"/>
    </location>
</feature>